<dbReference type="PANTHER" id="PTHR14143">
    <property type="entry name" value="INTERFERON-INDUCIBLE GTPASE FAMILY MEMBER"/>
    <property type="match status" value="1"/>
</dbReference>
<proteinExistence type="inferred from homology"/>
<dbReference type="GO" id="GO:0005525">
    <property type="term" value="F:GTP binding"/>
    <property type="evidence" value="ECO:0007669"/>
    <property type="project" value="InterPro"/>
</dbReference>
<keyword evidence="5" id="KW-1185">Reference proteome</keyword>
<accession>G9N4K1</accession>
<dbReference type="InterPro" id="IPR056748">
    <property type="entry name" value="VPS13-like_C"/>
</dbReference>
<dbReference type="Proteomes" id="UP000007115">
    <property type="component" value="Unassembled WGS sequence"/>
</dbReference>
<dbReference type="InterPro" id="IPR027417">
    <property type="entry name" value="P-loop_NTPase"/>
</dbReference>
<reference evidence="4 5" key="1">
    <citation type="journal article" date="2011" name="Genome Biol.">
        <title>Comparative genome sequence analysis underscores mycoparasitism as the ancestral life style of Trichoderma.</title>
        <authorList>
            <person name="Kubicek C.P."/>
            <person name="Herrera-Estrella A."/>
            <person name="Seidl-Seiboth V."/>
            <person name="Martinez D.A."/>
            <person name="Druzhinina I.S."/>
            <person name="Thon M."/>
            <person name="Zeilinger S."/>
            <person name="Casas-Flores S."/>
            <person name="Horwitz B.A."/>
            <person name="Mukherjee P.K."/>
            <person name="Mukherjee M."/>
            <person name="Kredics L."/>
            <person name="Alcaraz L.D."/>
            <person name="Aerts A."/>
            <person name="Antal Z."/>
            <person name="Atanasova L."/>
            <person name="Cervantes-Badillo M.G."/>
            <person name="Challacombe J."/>
            <person name="Chertkov O."/>
            <person name="McCluskey K."/>
            <person name="Coulpier F."/>
            <person name="Deshpande N."/>
            <person name="von Doehren H."/>
            <person name="Ebbole D.J."/>
            <person name="Esquivel-Naranjo E.U."/>
            <person name="Fekete E."/>
            <person name="Flipphi M."/>
            <person name="Glaser F."/>
            <person name="Gomez-Rodriguez E.Y."/>
            <person name="Gruber S."/>
            <person name="Han C."/>
            <person name="Henrissat B."/>
            <person name="Hermosa R."/>
            <person name="Hernandez-Onate M."/>
            <person name="Karaffa L."/>
            <person name="Kosti I."/>
            <person name="Le Crom S."/>
            <person name="Lindquist E."/>
            <person name="Lucas S."/>
            <person name="Luebeck M."/>
            <person name="Luebeck P.S."/>
            <person name="Margeot A."/>
            <person name="Metz B."/>
            <person name="Misra M."/>
            <person name="Nevalainen H."/>
            <person name="Omann M."/>
            <person name="Packer N."/>
            <person name="Perrone G."/>
            <person name="Uresti-Rivera E.E."/>
            <person name="Salamov A."/>
            <person name="Schmoll M."/>
            <person name="Seiboth B."/>
            <person name="Shapiro H."/>
            <person name="Sukno S."/>
            <person name="Tamayo-Ramos J.A."/>
            <person name="Tisch D."/>
            <person name="Wiest A."/>
            <person name="Wilkinson H.H."/>
            <person name="Zhang M."/>
            <person name="Coutinho P.M."/>
            <person name="Kenerley C.M."/>
            <person name="Monte E."/>
            <person name="Baker S.E."/>
            <person name="Grigoriev I.V."/>
        </authorList>
    </citation>
    <scope>NUCLEOTIDE SEQUENCE [LARGE SCALE GENOMIC DNA]</scope>
    <source>
        <strain evidence="5">Gv29-8 / FGSC 10586</strain>
    </source>
</reference>
<dbReference type="PROSITE" id="PS51716">
    <property type="entry name" value="G_IRG"/>
    <property type="match status" value="1"/>
</dbReference>
<evidence type="ECO:0000259" key="3">
    <source>
        <dbReference type="PROSITE" id="PS51716"/>
    </source>
</evidence>
<feature type="domain" description="IRG-type G" evidence="3">
    <location>
        <begin position="99"/>
        <end position="290"/>
    </location>
</feature>
<keyword evidence="2" id="KW-0472">Membrane</keyword>
<dbReference type="VEuPathDB" id="FungiDB:TRIVIDRAFT_225831"/>
<dbReference type="AlphaFoldDB" id="G9N4K1"/>
<dbReference type="GO" id="GO:0016020">
    <property type="term" value="C:membrane"/>
    <property type="evidence" value="ECO:0007669"/>
    <property type="project" value="InterPro"/>
</dbReference>
<dbReference type="RefSeq" id="XP_013952723.1">
    <property type="nucleotide sequence ID" value="XM_014097248.1"/>
</dbReference>
<feature type="transmembrane region" description="Helical" evidence="2">
    <location>
        <begin position="28"/>
        <end position="46"/>
    </location>
</feature>
<comment type="caution">
    <text evidence="4">The sequence shown here is derived from an EMBL/GenBank/DDBJ whole genome shotgun (WGS) entry which is preliminary data.</text>
</comment>
<dbReference type="InterPro" id="IPR007743">
    <property type="entry name" value="Immunity-related_GTPase-like"/>
</dbReference>
<dbReference type="InterPro" id="IPR030385">
    <property type="entry name" value="G_IRG_dom"/>
</dbReference>
<gene>
    <name evidence="4" type="ORF">TRIVIDRAFT_225831</name>
</gene>
<comment type="similarity">
    <text evidence="1">Belongs to the TRAFAC class dynamin-like GTPase superfamily. IRG family.</text>
</comment>
<dbReference type="EMBL" id="ABDF02000086">
    <property type="protein sequence ID" value="EHK18526.1"/>
    <property type="molecule type" value="Genomic_DNA"/>
</dbReference>
<dbReference type="InParanoid" id="G9N4K1"/>
<evidence type="ECO:0000256" key="2">
    <source>
        <dbReference type="SAM" id="Phobius"/>
    </source>
</evidence>
<organism evidence="4 5">
    <name type="scientific">Hypocrea virens (strain Gv29-8 / FGSC 10586)</name>
    <name type="common">Gliocladium virens</name>
    <name type="synonym">Trichoderma virens</name>
    <dbReference type="NCBI Taxonomy" id="413071"/>
    <lineage>
        <taxon>Eukaryota</taxon>
        <taxon>Fungi</taxon>
        <taxon>Dikarya</taxon>
        <taxon>Ascomycota</taxon>
        <taxon>Pezizomycotina</taxon>
        <taxon>Sordariomycetes</taxon>
        <taxon>Hypocreomycetidae</taxon>
        <taxon>Hypocreales</taxon>
        <taxon>Hypocreaceae</taxon>
        <taxon>Trichoderma</taxon>
    </lineage>
</organism>
<keyword evidence="2" id="KW-0812">Transmembrane</keyword>
<dbReference type="OrthoDB" id="422720at2759"/>
<dbReference type="HOGENOM" id="CLU_657319_0_0_1"/>
<keyword evidence="2" id="KW-1133">Transmembrane helix</keyword>
<dbReference type="Gene3D" id="3.40.50.300">
    <property type="entry name" value="P-loop containing nucleotide triphosphate hydrolases"/>
    <property type="match status" value="1"/>
</dbReference>
<protein>
    <recommendedName>
        <fullName evidence="3">IRG-type G domain-containing protein</fullName>
    </recommendedName>
</protein>
<dbReference type="PANTHER" id="PTHR14143:SF1">
    <property type="entry name" value="IRG-TYPE G DOMAIN-CONTAINING PROTEIN"/>
    <property type="match status" value="1"/>
</dbReference>
<dbReference type="eggNOG" id="KOG1809">
    <property type="taxonomic scope" value="Eukaryota"/>
</dbReference>
<dbReference type="Pfam" id="PF05049">
    <property type="entry name" value="IIGP"/>
    <property type="match status" value="1"/>
</dbReference>
<dbReference type="GeneID" id="25791978"/>
<dbReference type="SUPFAM" id="SSF52540">
    <property type="entry name" value="P-loop containing nucleoside triphosphate hydrolases"/>
    <property type="match status" value="1"/>
</dbReference>
<sequence length="418" mass="46086">MFSSSFAEKVFERATEPGRILMARGADMIFNIPIPGILVGFPLIFAGAMVEAVGRGVAVGVLIASPLVNWALGPGEATSTLLDPELINNERRKENFQKGRIHIAICGQTGSGKSSIINALLGIQNSQVGAARVGTTETTISRATYPAHESFSSVTLHDIPGAGTRRTPAENYYDNQKLFLFDLLLVVHSGRLGQVDIEIVKNCVRIQQPFLIIRSKSDISISSIVNDTDLDQEAAKAQHMKTSLAALRTEFSEAGVPEDSIKDIVNHCILINNQALRKCVLGQGDSVINELELVRFLTTFIASFQQGWMQGRYWLRQLDNGRYCNEQYIGHLELKEDMAVIVTYAQILLIRSKPLTSEWGLPLKTIKQIAKERTGISITLRGGANGPSITVEDGNQRNFLYQILFVAVTEFNRRLRGD</sequence>
<dbReference type="STRING" id="413071.G9N4K1"/>
<evidence type="ECO:0000256" key="1">
    <source>
        <dbReference type="ARBA" id="ARBA00005429"/>
    </source>
</evidence>
<dbReference type="Pfam" id="PF25037">
    <property type="entry name" value="VPS13_C"/>
    <property type="match status" value="1"/>
</dbReference>
<name>G9N4K1_HYPVG</name>
<evidence type="ECO:0000313" key="5">
    <source>
        <dbReference type="Proteomes" id="UP000007115"/>
    </source>
</evidence>
<evidence type="ECO:0000313" key="4">
    <source>
        <dbReference type="EMBL" id="EHK18526.1"/>
    </source>
</evidence>